<reference evidence="7" key="1">
    <citation type="submission" date="2019-10" db="EMBL/GenBank/DDBJ databases">
        <authorList>
            <person name="Zhang R."/>
            <person name="Pan Y."/>
            <person name="Wang J."/>
            <person name="Ma R."/>
            <person name="Yu S."/>
        </authorList>
    </citation>
    <scope>NUCLEOTIDE SEQUENCE</scope>
    <source>
        <strain evidence="7">LA-IB0</strain>
        <tissue evidence="7">Leaf</tissue>
    </source>
</reference>
<evidence type="ECO:0000256" key="5">
    <source>
        <dbReference type="ARBA" id="ARBA00022840"/>
    </source>
</evidence>
<dbReference type="InterPro" id="IPR011009">
    <property type="entry name" value="Kinase-like_dom_sf"/>
</dbReference>
<keyword evidence="5" id="KW-0067">ATP-binding</keyword>
<evidence type="ECO:0000256" key="2">
    <source>
        <dbReference type="ARBA" id="ARBA00022679"/>
    </source>
</evidence>
<accession>A0AAV6WNX9</accession>
<evidence type="ECO:0000313" key="8">
    <source>
        <dbReference type="Proteomes" id="UP000826271"/>
    </source>
</evidence>
<organism evidence="7 8">
    <name type="scientific">Buddleja alternifolia</name>
    <dbReference type="NCBI Taxonomy" id="168488"/>
    <lineage>
        <taxon>Eukaryota</taxon>
        <taxon>Viridiplantae</taxon>
        <taxon>Streptophyta</taxon>
        <taxon>Embryophyta</taxon>
        <taxon>Tracheophyta</taxon>
        <taxon>Spermatophyta</taxon>
        <taxon>Magnoliopsida</taxon>
        <taxon>eudicotyledons</taxon>
        <taxon>Gunneridae</taxon>
        <taxon>Pentapetalae</taxon>
        <taxon>asterids</taxon>
        <taxon>lamiids</taxon>
        <taxon>Lamiales</taxon>
        <taxon>Scrophulariaceae</taxon>
        <taxon>Buddlejeae</taxon>
        <taxon>Buddleja</taxon>
    </lineage>
</organism>
<name>A0AAV6WNX9_9LAMI</name>
<dbReference type="Proteomes" id="UP000826271">
    <property type="component" value="Unassembled WGS sequence"/>
</dbReference>
<dbReference type="SUPFAM" id="SSF56112">
    <property type="entry name" value="Protein kinase-like (PK-like)"/>
    <property type="match status" value="1"/>
</dbReference>
<evidence type="ECO:0000256" key="1">
    <source>
        <dbReference type="ARBA" id="ARBA00006529"/>
    </source>
</evidence>
<dbReference type="AlphaFoldDB" id="A0AAV6WNX9"/>
<evidence type="ECO:0000256" key="4">
    <source>
        <dbReference type="ARBA" id="ARBA00022777"/>
    </source>
</evidence>
<keyword evidence="8" id="KW-1185">Reference proteome</keyword>
<evidence type="ECO:0000256" key="6">
    <source>
        <dbReference type="SAM" id="SignalP"/>
    </source>
</evidence>
<evidence type="ECO:0000313" key="7">
    <source>
        <dbReference type="EMBL" id="KAG8370137.1"/>
    </source>
</evidence>
<feature type="signal peptide" evidence="6">
    <location>
        <begin position="1"/>
        <end position="21"/>
    </location>
</feature>
<feature type="chain" id="PRO_5043697848" description="Protein kinase domain-containing protein" evidence="6">
    <location>
        <begin position="22"/>
        <end position="165"/>
    </location>
</feature>
<keyword evidence="6" id="KW-0732">Signal</keyword>
<dbReference type="PANTHER" id="PTHR48016:SF56">
    <property type="entry name" value="MAPKK KINASE"/>
    <property type="match status" value="1"/>
</dbReference>
<keyword evidence="4" id="KW-0418">Kinase</keyword>
<evidence type="ECO:0000256" key="3">
    <source>
        <dbReference type="ARBA" id="ARBA00022741"/>
    </source>
</evidence>
<proteinExistence type="inferred from homology"/>
<dbReference type="GO" id="GO:0005524">
    <property type="term" value="F:ATP binding"/>
    <property type="evidence" value="ECO:0007669"/>
    <property type="project" value="UniProtKB-KW"/>
</dbReference>
<dbReference type="EMBL" id="WHWC01000014">
    <property type="protein sequence ID" value="KAG8370137.1"/>
    <property type="molecule type" value="Genomic_DNA"/>
</dbReference>
<keyword evidence="3" id="KW-0547">Nucleotide-binding</keyword>
<dbReference type="GO" id="GO:0005737">
    <property type="term" value="C:cytoplasm"/>
    <property type="evidence" value="ECO:0007669"/>
    <property type="project" value="TreeGrafter"/>
</dbReference>
<sequence>MMIWIPTREQIFLLIIRVALNLLTLEHPRKLKHCSADIWSVGCTVIEMATGKAPWSQQYRELLLLSFMWVQPNLIHQYQIIFQLRMNLDARKSCNGLKDVGEFGGNLVNFDDDMCRIDDNDDLVLGASMKVTRTLLSSDCNQVNVLNFSVSSSVVTNRDLQTTST</sequence>
<protein>
    <recommendedName>
        <fullName evidence="9">Protein kinase domain-containing protein</fullName>
    </recommendedName>
</protein>
<dbReference type="Gene3D" id="1.10.510.10">
    <property type="entry name" value="Transferase(Phosphotransferase) domain 1"/>
    <property type="match status" value="1"/>
</dbReference>
<keyword evidence="2" id="KW-0808">Transferase</keyword>
<evidence type="ECO:0008006" key="9">
    <source>
        <dbReference type="Google" id="ProtNLM"/>
    </source>
</evidence>
<dbReference type="PANTHER" id="PTHR48016">
    <property type="entry name" value="MAP KINASE KINASE KINASE SSK2-RELATED-RELATED"/>
    <property type="match status" value="1"/>
</dbReference>
<dbReference type="GO" id="GO:0004709">
    <property type="term" value="F:MAP kinase kinase kinase activity"/>
    <property type="evidence" value="ECO:0007669"/>
    <property type="project" value="TreeGrafter"/>
</dbReference>
<dbReference type="InterPro" id="IPR050538">
    <property type="entry name" value="MAP_kinase_kinase_kinase"/>
</dbReference>
<comment type="similarity">
    <text evidence="1">Belongs to the protein kinase superfamily. STE Ser/Thr protein kinase family. MAP kinase kinase kinase subfamily.</text>
</comment>
<gene>
    <name evidence="7" type="ORF">BUALT_Bualt14G0086100</name>
</gene>
<comment type="caution">
    <text evidence="7">The sequence shown here is derived from an EMBL/GenBank/DDBJ whole genome shotgun (WGS) entry which is preliminary data.</text>
</comment>